<protein>
    <recommendedName>
        <fullName evidence="6">Small ribosomal subunit protein uS8</fullName>
    </recommendedName>
</protein>
<dbReference type="EMBL" id="KF900330">
    <property type="protein sequence ID" value="AIE91185.1"/>
    <property type="molecule type" value="Genomic_DNA"/>
</dbReference>
<dbReference type="SUPFAM" id="SSF56047">
    <property type="entry name" value="Ribosomal protein S8"/>
    <property type="match status" value="1"/>
</dbReference>
<dbReference type="InterPro" id="IPR035987">
    <property type="entry name" value="Ribosomal_uS8_sf"/>
</dbReference>
<proteinExistence type="inferred from homology"/>
<name>A0A075FIA7_9EURY</name>
<dbReference type="PANTHER" id="PTHR11758">
    <property type="entry name" value="40S RIBOSOMAL PROTEIN S15A"/>
    <property type="match status" value="1"/>
</dbReference>
<dbReference type="Pfam" id="PF00410">
    <property type="entry name" value="Ribosomal_S8"/>
    <property type="match status" value="1"/>
</dbReference>
<dbReference type="Gene3D" id="3.30.1490.10">
    <property type="match status" value="1"/>
</dbReference>
<keyword evidence="5 6" id="KW-0687">Ribonucleoprotein</keyword>
<dbReference type="HAMAP" id="MF_01302_A">
    <property type="entry name" value="Ribosomal_uS8_A"/>
    <property type="match status" value="1"/>
</dbReference>
<comment type="similarity">
    <text evidence="1 6 7">Belongs to the universal ribosomal protein uS8 family.</text>
</comment>
<gene>
    <name evidence="8" type="primary">RP-S8</name>
    <name evidence="6" type="synonym">rps8</name>
    <name evidence="8" type="synonym">rpsH</name>
</gene>
<dbReference type="InterPro" id="IPR047863">
    <property type="entry name" value="Ribosomal_uS8_CS"/>
</dbReference>
<dbReference type="NCBIfam" id="NF003115">
    <property type="entry name" value="PRK04034.1"/>
    <property type="match status" value="1"/>
</dbReference>
<reference evidence="8" key="1">
    <citation type="journal article" date="2014" name="Genome Biol. Evol.">
        <title>Pangenome evidence for extensive interdomain horizontal transfer affecting lineage core and shell genes in uncultured planktonic thaumarchaeota and euryarchaeota.</title>
        <authorList>
            <person name="Deschamps P."/>
            <person name="Zivanovic Y."/>
            <person name="Moreira D."/>
            <person name="Rodriguez-Valera F."/>
            <person name="Lopez-Garcia P."/>
        </authorList>
    </citation>
    <scope>NUCLEOTIDE SEQUENCE</scope>
</reference>
<comment type="subunit">
    <text evidence="6">Part of the 30S ribosomal subunit.</text>
</comment>
<keyword evidence="2 6" id="KW-0699">rRNA-binding</keyword>
<dbReference type="InterPro" id="IPR000630">
    <property type="entry name" value="Ribosomal_uS8"/>
</dbReference>
<organism evidence="8">
    <name type="scientific">uncultured marine group II/III euryarchaeote AD1000_108_D01</name>
    <dbReference type="NCBI Taxonomy" id="1457716"/>
    <lineage>
        <taxon>Archaea</taxon>
        <taxon>Methanobacteriati</taxon>
        <taxon>Methanobacteriota</taxon>
        <taxon>environmental samples</taxon>
    </lineage>
</organism>
<dbReference type="GO" id="GO:0003735">
    <property type="term" value="F:structural constituent of ribosome"/>
    <property type="evidence" value="ECO:0007669"/>
    <property type="project" value="InterPro"/>
</dbReference>
<dbReference type="GO" id="GO:0006412">
    <property type="term" value="P:translation"/>
    <property type="evidence" value="ECO:0007669"/>
    <property type="project" value="UniProtKB-UniRule"/>
</dbReference>
<dbReference type="GO" id="GO:1990904">
    <property type="term" value="C:ribonucleoprotein complex"/>
    <property type="evidence" value="ECO:0007669"/>
    <property type="project" value="UniProtKB-KW"/>
</dbReference>
<dbReference type="Gene3D" id="3.30.1370.30">
    <property type="match status" value="1"/>
</dbReference>
<evidence type="ECO:0000256" key="4">
    <source>
        <dbReference type="ARBA" id="ARBA00022980"/>
    </source>
</evidence>
<keyword evidence="4 6" id="KW-0689">Ribosomal protein</keyword>
<comment type="function">
    <text evidence="6">One of the primary rRNA binding proteins, it binds directly to 16S rRNA central domain where it helps coordinate assembly of the platform of the 30S subunit.</text>
</comment>
<accession>A0A075FIA7</accession>
<evidence type="ECO:0000256" key="2">
    <source>
        <dbReference type="ARBA" id="ARBA00022730"/>
    </source>
</evidence>
<sequence length="129" mass="14657">MQFDPLSDAFARIFNAEQAGHYEVTVKPASKMLGNMLSIMQASDYIGEYEKLDNGRGGSYRVELIGAINRCGIIKPRHSVRRAEFEKWESRYLPARDLGLLILTTNQGVMNHYDAKKERVGGRLLAYIF</sequence>
<dbReference type="PROSITE" id="PS00053">
    <property type="entry name" value="RIBOSOMAL_S8"/>
    <property type="match status" value="1"/>
</dbReference>
<dbReference type="AlphaFoldDB" id="A0A075FIA7"/>
<evidence type="ECO:0000256" key="6">
    <source>
        <dbReference type="HAMAP-Rule" id="MF_01302"/>
    </source>
</evidence>
<evidence type="ECO:0000256" key="1">
    <source>
        <dbReference type="ARBA" id="ARBA00006471"/>
    </source>
</evidence>
<dbReference type="GO" id="GO:0019843">
    <property type="term" value="F:rRNA binding"/>
    <property type="evidence" value="ECO:0007669"/>
    <property type="project" value="UniProtKB-UniRule"/>
</dbReference>
<keyword evidence="3 6" id="KW-0694">RNA-binding</keyword>
<evidence type="ECO:0000313" key="8">
    <source>
        <dbReference type="EMBL" id="AIE91185.1"/>
    </source>
</evidence>
<evidence type="ECO:0000256" key="5">
    <source>
        <dbReference type="ARBA" id="ARBA00023274"/>
    </source>
</evidence>
<evidence type="ECO:0000256" key="7">
    <source>
        <dbReference type="RuleBase" id="RU003660"/>
    </source>
</evidence>
<evidence type="ECO:0000256" key="3">
    <source>
        <dbReference type="ARBA" id="ARBA00022884"/>
    </source>
</evidence>
<dbReference type="GO" id="GO:0005840">
    <property type="term" value="C:ribosome"/>
    <property type="evidence" value="ECO:0007669"/>
    <property type="project" value="UniProtKB-KW"/>
</dbReference>